<gene>
    <name evidence="3" type="ORF">OOT00_16035</name>
</gene>
<dbReference type="RefSeq" id="WP_265426430.1">
    <property type="nucleotide sequence ID" value="NZ_JAPFPW010000068.1"/>
</dbReference>
<dbReference type="NCBIfam" id="TIGR02098">
    <property type="entry name" value="MJ0042_CXXC"/>
    <property type="match status" value="1"/>
</dbReference>
<evidence type="ECO:0000313" key="4">
    <source>
        <dbReference type="Proteomes" id="UP001209681"/>
    </source>
</evidence>
<accession>A0ABT3NDE1</accession>
<feature type="domain" description="Zinc finger/thioredoxin putative" evidence="2">
    <location>
        <begin position="1"/>
        <end position="37"/>
    </location>
</feature>
<dbReference type="EMBL" id="JAPFPW010000068">
    <property type="protein sequence ID" value="MCW7755485.1"/>
    <property type="molecule type" value="Genomic_DNA"/>
</dbReference>
<protein>
    <submittedName>
        <fullName evidence="3">Zinc-ribbon domain-containing protein</fullName>
    </submittedName>
</protein>
<reference evidence="3 4" key="1">
    <citation type="submission" date="2022-11" db="EMBL/GenBank/DDBJ databases">
        <title>Desulfobotulus tamanensis H1 sp. nov. - anaerobic, alkaliphilic, sulphate reducing bacterium isolated from terrestrial mud volcano.</title>
        <authorList>
            <person name="Frolova A."/>
            <person name="Merkel A.Y."/>
            <person name="Slobodkin A.I."/>
        </authorList>
    </citation>
    <scope>NUCLEOTIDE SEQUENCE [LARGE SCALE GENOMIC DNA]</scope>
    <source>
        <strain evidence="3 4">H1</strain>
    </source>
</reference>
<keyword evidence="4" id="KW-1185">Reference proteome</keyword>
<feature type="compositionally biased region" description="Polar residues" evidence="1">
    <location>
        <begin position="95"/>
        <end position="107"/>
    </location>
</feature>
<name>A0ABT3NDE1_9BACT</name>
<sequence>MIITCEACTARFQLDDHYIQPTGTRVRCAKCRHVFTAFREPEPLPFSSEPEDDFLNIEDIQRTDTIPPLTDANSLHTDSEESLPDLAPLSVPDASDTQIISLPNSMKPQKKTSEYKHAPAPVPDSSSQENLDPNFDFDTKTQTSSEKIDEFEFDLDLEPAAQNEIPDMDELKLDFDLEPAGQKETQDLDE</sequence>
<evidence type="ECO:0000259" key="2">
    <source>
        <dbReference type="Pfam" id="PF13719"/>
    </source>
</evidence>
<evidence type="ECO:0000256" key="1">
    <source>
        <dbReference type="SAM" id="MobiDB-lite"/>
    </source>
</evidence>
<dbReference type="InterPro" id="IPR011723">
    <property type="entry name" value="Znf/thioredoxin_put"/>
</dbReference>
<feature type="region of interest" description="Disordered" evidence="1">
    <location>
        <begin position="64"/>
        <end position="145"/>
    </location>
</feature>
<proteinExistence type="predicted"/>
<dbReference type="Proteomes" id="UP001209681">
    <property type="component" value="Unassembled WGS sequence"/>
</dbReference>
<comment type="caution">
    <text evidence="3">The sequence shown here is derived from an EMBL/GenBank/DDBJ whole genome shotgun (WGS) entry which is preliminary data.</text>
</comment>
<feature type="non-terminal residue" evidence="3">
    <location>
        <position position="190"/>
    </location>
</feature>
<dbReference type="Pfam" id="PF13719">
    <property type="entry name" value="Zn_ribbon_5"/>
    <property type="match status" value="1"/>
</dbReference>
<organism evidence="3 4">
    <name type="scientific">Desulfobotulus pelophilus</name>
    <dbReference type="NCBI Taxonomy" id="2823377"/>
    <lineage>
        <taxon>Bacteria</taxon>
        <taxon>Pseudomonadati</taxon>
        <taxon>Thermodesulfobacteriota</taxon>
        <taxon>Desulfobacteria</taxon>
        <taxon>Desulfobacterales</taxon>
        <taxon>Desulfobacteraceae</taxon>
        <taxon>Desulfobotulus</taxon>
    </lineage>
</organism>
<evidence type="ECO:0000313" key="3">
    <source>
        <dbReference type="EMBL" id="MCW7755485.1"/>
    </source>
</evidence>